<dbReference type="OrthoDB" id="7189423at2"/>
<proteinExistence type="predicted"/>
<dbReference type="InParanoid" id="D9QFR0"/>
<dbReference type="KEGG" id="bsb:Bresu_1312"/>
<gene>
    <name evidence="1" type="ordered locus">Bresu_1312</name>
</gene>
<evidence type="ECO:0000313" key="1">
    <source>
        <dbReference type="EMBL" id="ADL00624.1"/>
    </source>
</evidence>
<sequence length="162" mass="17782">MKWPEAVILLTIGGAAALGAWSAERPGVPLHEWQSLDCSKGFEALVAKIKSEPGTLDWGSDDEPTRLIQQFGKEQYYIVTNPTHPAHPAIIHRGPLVYSEGVGMILEGCAFGDRAALDDDLRAYERMDQAMDAEFSCALCSPRWRSPALLRNIESHATPPPL</sequence>
<keyword evidence="2" id="KW-1185">Reference proteome</keyword>
<organism evidence="1 2">
    <name type="scientific">Brevundimonas subvibrioides (strain ATCC 15264 / DSM 4735 / LMG 14903 / NBRC 16000 / CB 81)</name>
    <name type="common">Caulobacter subvibrioides</name>
    <dbReference type="NCBI Taxonomy" id="633149"/>
    <lineage>
        <taxon>Bacteria</taxon>
        <taxon>Pseudomonadati</taxon>
        <taxon>Pseudomonadota</taxon>
        <taxon>Alphaproteobacteria</taxon>
        <taxon>Caulobacterales</taxon>
        <taxon>Caulobacteraceae</taxon>
        <taxon>Brevundimonas</taxon>
    </lineage>
</organism>
<reference evidence="2" key="1">
    <citation type="journal article" date="2011" name="J. Bacteriol.">
        <title>Genome sequences of eight morphologically diverse alphaproteobacteria.</title>
        <authorList>
            <consortium name="US DOE Joint Genome Institute"/>
            <person name="Brown P.J."/>
            <person name="Kysela D.T."/>
            <person name="Buechlein A."/>
            <person name="Hemmerich C."/>
            <person name="Brun Y.V."/>
        </authorList>
    </citation>
    <scope>NUCLEOTIDE SEQUENCE [LARGE SCALE GENOMIC DNA]</scope>
    <source>
        <strain evidence="2">ATCC 15264 / DSM 4735 / LMG 14903 / NBRC 16000 / CB 81</strain>
    </source>
</reference>
<dbReference type="HOGENOM" id="CLU_1632212_0_0_5"/>
<accession>D9QFR0</accession>
<dbReference type="Proteomes" id="UP000002696">
    <property type="component" value="Chromosome"/>
</dbReference>
<dbReference type="RefSeq" id="WP_013268727.1">
    <property type="nucleotide sequence ID" value="NC_014375.1"/>
</dbReference>
<protein>
    <submittedName>
        <fullName evidence="1">Uncharacterized protein</fullName>
    </submittedName>
</protein>
<dbReference type="AlphaFoldDB" id="D9QFR0"/>
<dbReference type="STRING" id="633149.Bresu_1312"/>
<name>D9QFR0_BRESC</name>
<dbReference type="BioCyc" id="BSUB633149:G1GM8-1307-MONOMER"/>
<evidence type="ECO:0000313" key="2">
    <source>
        <dbReference type="Proteomes" id="UP000002696"/>
    </source>
</evidence>
<dbReference type="EMBL" id="CP002102">
    <property type="protein sequence ID" value="ADL00624.1"/>
    <property type="molecule type" value="Genomic_DNA"/>
</dbReference>